<organism evidence="1 2">
    <name type="scientific">Mycoplasma todarodis</name>
    <dbReference type="NCBI Taxonomy" id="1937191"/>
    <lineage>
        <taxon>Bacteria</taxon>
        <taxon>Bacillati</taxon>
        <taxon>Mycoplasmatota</taxon>
        <taxon>Mollicutes</taxon>
        <taxon>Mycoplasmataceae</taxon>
        <taxon>Mycoplasma</taxon>
    </lineage>
</organism>
<evidence type="ECO:0000313" key="1">
    <source>
        <dbReference type="EMBL" id="TCG11308.1"/>
    </source>
</evidence>
<protein>
    <submittedName>
        <fullName evidence="1">Uncharacterized protein</fullName>
    </submittedName>
</protein>
<sequence>MKNIFKSMSRKSLIIGSTVLVGAAAFTIAIPVAISQRDDSNPDYEVTLANANGARYFATKINPQQMVPELTSKSYWDFINSDDNVQDAIAKSEGTLKEFITGSISKGKVFENGLEKLFYDLINAKNNGPVITLKFGTKMETTDKNGKTTLVDATVSIKDFTKLDENARKAELKRLATTKTEALYNALHSVLMTHGKAVPTNTSLQDITNALATVGIK</sequence>
<comment type="caution">
    <text evidence="1">The sequence shown here is derived from an EMBL/GenBank/DDBJ whole genome shotgun (WGS) entry which is preliminary data.</text>
</comment>
<dbReference type="EMBL" id="PSZP01000009">
    <property type="protein sequence ID" value="TCG11308.1"/>
    <property type="molecule type" value="Genomic_DNA"/>
</dbReference>
<gene>
    <name evidence="1" type="ORF">C4B25_01845</name>
</gene>
<keyword evidence="2" id="KW-1185">Reference proteome</keyword>
<reference evidence="1 2" key="1">
    <citation type="submission" date="2018-02" db="EMBL/GenBank/DDBJ databases">
        <title>Mycoplasma marinum and Mycoplasma todarodis sp. nov., moderately halophilic and psychrotolerant mycoplasmas isolated from cephalopods.</title>
        <authorList>
            <person name="Viver T."/>
        </authorList>
    </citation>
    <scope>NUCLEOTIDE SEQUENCE [LARGE SCALE GENOMIC DNA]</scope>
    <source>
        <strain evidence="1 2">5H</strain>
    </source>
</reference>
<dbReference type="AlphaFoldDB" id="A0A4V2NI35"/>
<evidence type="ECO:0000313" key="2">
    <source>
        <dbReference type="Proteomes" id="UP000291072"/>
    </source>
</evidence>
<dbReference type="RefSeq" id="WP_131613360.1">
    <property type="nucleotide sequence ID" value="NZ_PSZP01000009.1"/>
</dbReference>
<proteinExistence type="predicted"/>
<accession>A0A4V2NI35</accession>
<name>A0A4V2NI35_9MOLU</name>
<dbReference type="Proteomes" id="UP000291072">
    <property type="component" value="Unassembled WGS sequence"/>
</dbReference>